<dbReference type="InterPro" id="IPR007487">
    <property type="entry name" value="ABC_transpt-TYRBP-like"/>
</dbReference>
<dbReference type="Gene3D" id="3.40.50.2300">
    <property type="match status" value="2"/>
</dbReference>
<dbReference type="CDD" id="cd06325">
    <property type="entry name" value="PBP1_ABC_unchar_transporter"/>
    <property type="match status" value="1"/>
</dbReference>
<sequence length="326" mass="34440">MKRREFITLLGGTAATWPLAASAQPAMPVIGFLSSTPAAAFGNRLRAFGKGLKEEGYIEGRDVAIEYRWAQDQDDRLPALAAELVHRQVTVIVAGGSPSSLAAKAATATIPIVFETATDPVTLGLVASLNRPGGNLTGVTNLNVEVGQKRLELLREILPAATIIAVLVNPSAPAITEQFMRTVQAAAPALGMQLHVLQASTDHDLDTAFAAIGQLQADALVIGPYLFFNSRKEQLGALSLRHAVPAIFIYREFVAAGGLMSYGANEAESYHLVGIYTGKILKGASPGDLPVQRSTKVELIINLKTAKTLGIAVPLALSGRADELIE</sequence>
<name>A0A1M5KCP5_9BRAD</name>
<dbReference type="PANTHER" id="PTHR35271">
    <property type="entry name" value="ABC TRANSPORTER, SUBSTRATE-BINDING LIPOPROTEIN-RELATED"/>
    <property type="match status" value="1"/>
</dbReference>
<dbReference type="EMBL" id="LT670817">
    <property type="protein sequence ID" value="SHG50552.1"/>
    <property type="molecule type" value="Genomic_DNA"/>
</dbReference>
<organism evidence="2 3">
    <name type="scientific">Bradyrhizobium erythrophlei</name>
    <dbReference type="NCBI Taxonomy" id="1437360"/>
    <lineage>
        <taxon>Bacteria</taxon>
        <taxon>Pseudomonadati</taxon>
        <taxon>Pseudomonadota</taxon>
        <taxon>Alphaproteobacteria</taxon>
        <taxon>Hyphomicrobiales</taxon>
        <taxon>Nitrobacteraceae</taxon>
        <taxon>Bradyrhizobium</taxon>
    </lineage>
</organism>
<evidence type="ECO:0000256" key="1">
    <source>
        <dbReference type="SAM" id="SignalP"/>
    </source>
</evidence>
<accession>A0A1M5KCP5</accession>
<reference evidence="2 3" key="1">
    <citation type="submission" date="2016-11" db="EMBL/GenBank/DDBJ databases">
        <authorList>
            <person name="Jaros S."/>
            <person name="Januszkiewicz K."/>
            <person name="Wedrychowicz H."/>
        </authorList>
    </citation>
    <scope>NUCLEOTIDE SEQUENCE [LARGE SCALE GENOMIC DNA]</scope>
    <source>
        <strain evidence="2 3">GAS138</strain>
    </source>
</reference>
<gene>
    <name evidence="2" type="ORF">SAMN05443248_1775</name>
</gene>
<dbReference type="SUPFAM" id="SSF53822">
    <property type="entry name" value="Periplasmic binding protein-like I"/>
    <property type="match status" value="1"/>
</dbReference>
<feature type="chain" id="PRO_5013064678" evidence="1">
    <location>
        <begin position="24"/>
        <end position="326"/>
    </location>
</feature>
<feature type="signal peptide" evidence="1">
    <location>
        <begin position="1"/>
        <end position="23"/>
    </location>
</feature>
<dbReference type="Proteomes" id="UP000189796">
    <property type="component" value="Chromosome I"/>
</dbReference>
<protein>
    <submittedName>
        <fullName evidence="2">Putative ABC transport system substrate-binding protein</fullName>
    </submittedName>
</protein>
<dbReference type="Pfam" id="PF04392">
    <property type="entry name" value="ABC_sub_bind"/>
    <property type="match status" value="1"/>
</dbReference>
<dbReference type="InterPro" id="IPR028082">
    <property type="entry name" value="Peripla_BP_I"/>
</dbReference>
<evidence type="ECO:0000313" key="3">
    <source>
        <dbReference type="Proteomes" id="UP000189796"/>
    </source>
</evidence>
<dbReference type="PANTHER" id="PTHR35271:SF1">
    <property type="entry name" value="ABC TRANSPORTER, SUBSTRATE-BINDING LIPOPROTEIN"/>
    <property type="match status" value="1"/>
</dbReference>
<dbReference type="OrthoDB" id="7342842at2"/>
<dbReference type="RefSeq" id="WP_079600893.1">
    <property type="nucleotide sequence ID" value="NZ_LT670817.1"/>
</dbReference>
<keyword evidence="1" id="KW-0732">Signal</keyword>
<dbReference type="AlphaFoldDB" id="A0A1M5KCP5"/>
<evidence type="ECO:0000313" key="2">
    <source>
        <dbReference type="EMBL" id="SHG50552.1"/>
    </source>
</evidence>
<proteinExistence type="predicted"/>